<dbReference type="CDD" id="cd01908">
    <property type="entry name" value="YafJ"/>
    <property type="match status" value="1"/>
</dbReference>
<dbReference type="Gene3D" id="3.60.20.10">
    <property type="entry name" value="Glutamine Phosphoribosylpyrophosphate, subunit 1, domain 1"/>
    <property type="match status" value="1"/>
</dbReference>
<accession>A0A067M754</accession>
<dbReference type="InterPro" id="IPR026869">
    <property type="entry name" value="EgtC-like"/>
</dbReference>
<dbReference type="InParanoid" id="A0A067M754"/>
<dbReference type="GO" id="GO:0008242">
    <property type="term" value="F:omega peptidase activity"/>
    <property type="evidence" value="ECO:0007669"/>
    <property type="project" value="TreeGrafter"/>
</dbReference>
<name>A0A067M754_BOTB1</name>
<dbReference type="InterPro" id="IPR017932">
    <property type="entry name" value="GATase_2_dom"/>
</dbReference>
<organism evidence="3 4">
    <name type="scientific">Botryobasidium botryosum (strain FD-172 SS1)</name>
    <dbReference type="NCBI Taxonomy" id="930990"/>
    <lineage>
        <taxon>Eukaryota</taxon>
        <taxon>Fungi</taxon>
        <taxon>Dikarya</taxon>
        <taxon>Basidiomycota</taxon>
        <taxon>Agaricomycotina</taxon>
        <taxon>Agaricomycetes</taxon>
        <taxon>Cantharellales</taxon>
        <taxon>Botryobasidiaceae</taxon>
        <taxon>Botryobasidium</taxon>
    </lineage>
</organism>
<dbReference type="GO" id="GO:0006751">
    <property type="term" value="P:glutathione catabolic process"/>
    <property type="evidence" value="ECO:0007669"/>
    <property type="project" value="TreeGrafter"/>
</dbReference>
<feature type="domain" description="Glutamine amidotransferase type-2" evidence="2">
    <location>
        <begin position="2"/>
        <end position="355"/>
    </location>
</feature>
<dbReference type="AlphaFoldDB" id="A0A067M754"/>
<evidence type="ECO:0000313" key="3">
    <source>
        <dbReference type="EMBL" id="KDQ11618.1"/>
    </source>
</evidence>
<keyword evidence="4" id="KW-1185">Reference proteome</keyword>
<dbReference type="GO" id="GO:0061672">
    <property type="term" value="C:glutathione hydrolase complex"/>
    <property type="evidence" value="ECO:0007669"/>
    <property type="project" value="TreeGrafter"/>
</dbReference>
<dbReference type="STRING" id="930990.A0A067M754"/>
<evidence type="ECO:0000259" key="2">
    <source>
        <dbReference type="PROSITE" id="PS51278"/>
    </source>
</evidence>
<gene>
    <name evidence="3" type="ORF">BOTBODRAFT_453830</name>
</gene>
<keyword evidence="1" id="KW-0315">Glutamine amidotransferase</keyword>
<dbReference type="EMBL" id="KL198057">
    <property type="protein sequence ID" value="KDQ11618.1"/>
    <property type="molecule type" value="Genomic_DNA"/>
</dbReference>
<dbReference type="Proteomes" id="UP000027195">
    <property type="component" value="Unassembled WGS sequence"/>
</dbReference>
<dbReference type="InterPro" id="IPR052373">
    <property type="entry name" value="Gamma-glu_amide_hydrolase"/>
</dbReference>
<dbReference type="PROSITE" id="PS51278">
    <property type="entry name" value="GATASE_TYPE_2"/>
    <property type="match status" value="1"/>
</dbReference>
<proteinExistence type="predicted"/>
<dbReference type="HOGENOM" id="CLU_042555_1_1_1"/>
<dbReference type="SUPFAM" id="SSF56235">
    <property type="entry name" value="N-terminal nucleophile aminohydrolases (Ntn hydrolases)"/>
    <property type="match status" value="1"/>
</dbReference>
<dbReference type="PANTHER" id="PTHR43187">
    <property type="entry name" value="GLUTAMINE AMIDOTRANSFERASE DUG3-RELATED"/>
    <property type="match status" value="1"/>
</dbReference>
<dbReference type="OrthoDB" id="444432at2759"/>
<dbReference type="InterPro" id="IPR029055">
    <property type="entry name" value="Ntn_hydrolases_N"/>
</dbReference>
<sequence>MCRWFAYISADEHCLLEDALIAPAHSLAKQCNQRYLPGLVHGNTEGDYDLSAQEIRNRNSANNNDGLGVAWYTWVRADYGEANGPCPVVYRTLSDPLKDPNFVSICASTSTLALFGHIRAASPGSRVTESNAHPFPFGRWLFMHNGGVAHFATCPAFKKAMIHAISDEALADVWGTTDSEYMGALFFTHLSKLSEEAGGPGGAAAWDQSHPLDMVKRALENALTQIFELQKQTVKPVEAIEPSGLNIVITDGVQMLAIRFRNHPTEQPASLYMSTTAGITLNRKYPDHPDGDHATYRPETSLSDLKGPHEHGNHLIIASEPSTYKEEEWHLIPKNECVMIDHNGDIQRAPVDVQF</sequence>
<reference evidence="4" key="1">
    <citation type="journal article" date="2014" name="Proc. Natl. Acad. Sci. U.S.A.">
        <title>Extensive sampling of basidiomycete genomes demonstrates inadequacy of the white-rot/brown-rot paradigm for wood decay fungi.</title>
        <authorList>
            <person name="Riley R."/>
            <person name="Salamov A.A."/>
            <person name="Brown D.W."/>
            <person name="Nagy L.G."/>
            <person name="Floudas D."/>
            <person name="Held B.W."/>
            <person name="Levasseur A."/>
            <person name="Lombard V."/>
            <person name="Morin E."/>
            <person name="Otillar R."/>
            <person name="Lindquist E.A."/>
            <person name="Sun H."/>
            <person name="LaButti K.M."/>
            <person name="Schmutz J."/>
            <person name="Jabbour D."/>
            <person name="Luo H."/>
            <person name="Baker S.E."/>
            <person name="Pisabarro A.G."/>
            <person name="Walton J.D."/>
            <person name="Blanchette R.A."/>
            <person name="Henrissat B."/>
            <person name="Martin F."/>
            <person name="Cullen D."/>
            <person name="Hibbett D.S."/>
            <person name="Grigoriev I.V."/>
        </authorList>
    </citation>
    <scope>NUCLEOTIDE SEQUENCE [LARGE SCALE GENOMIC DNA]</scope>
    <source>
        <strain evidence="4">FD-172 SS1</strain>
    </source>
</reference>
<evidence type="ECO:0000256" key="1">
    <source>
        <dbReference type="ARBA" id="ARBA00022962"/>
    </source>
</evidence>
<dbReference type="PANTHER" id="PTHR43187:SF1">
    <property type="entry name" value="GLUTAMINE AMIDOTRANSFERASE DUG3-RELATED"/>
    <property type="match status" value="1"/>
</dbReference>
<dbReference type="GO" id="GO:0005737">
    <property type="term" value="C:cytoplasm"/>
    <property type="evidence" value="ECO:0007669"/>
    <property type="project" value="TreeGrafter"/>
</dbReference>
<dbReference type="Pfam" id="PF13230">
    <property type="entry name" value="GATase_4"/>
    <property type="match status" value="1"/>
</dbReference>
<protein>
    <recommendedName>
        <fullName evidence="2">Glutamine amidotransferase type-2 domain-containing protein</fullName>
    </recommendedName>
</protein>
<evidence type="ECO:0000313" key="4">
    <source>
        <dbReference type="Proteomes" id="UP000027195"/>
    </source>
</evidence>